<proteinExistence type="predicted"/>
<name>Q222Q5_ALBFT</name>
<protein>
    <recommendedName>
        <fullName evidence="3">Aspartate/glutamate racemase family protein</fullName>
    </recommendedName>
</protein>
<dbReference type="RefSeq" id="WP_011462571.1">
    <property type="nucleotide sequence ID" value="NC_007908.1"/>
</dbReference>
<evidence type="ECO:0008006" key="3">
    <source>
        <dbReference type="Google" id="ProtNLM"/>
    </source>
</evidence>
<accession>Q222Q5</accession>
<dbReference type="eggNOG" id="COG0796">
    <property type="taxonomic scope" value="Bacteria"/>
</dbReference>
<dbReference type="NCBIfam" id="NF005679">
    <property type="entry name" value="PRK07475.1"/>
    <property type="match status" value="1"/>
</dbReference>
<evidence type="ECO:0000313" key="1">
    <source>
        <dbReference type="EMBL" id="ABD67998.1"/>
    </source>
</evidence>
<reference evidence="2" key="1">
    <citation type="submission" date="2006-02" db="EMBL/GenBank/DDBJ databases">
        <title>Complete sequence of chromosome of Rhodoferax ferrireducens DSM 15236.</title>
        <authorList>
            <person name="Copeland A."/>
            <person name="Lucas S."/>
            <person name="Lapidus A."/>
            <person name="Barry K."/>
            <person name="Detter J.C."/>
            <person name="Glavina del Rio T."/>
            <person name="Hammon N."/>
            <person name="Israni S."/>
            <person name="Pitluck S."/>
            <person name="Brettin T."/>
            <person name="Bruce D."/>
            <person name="Han C."/>
            <person name="Tapia R."/>
            <person name="Gilna P."/>
            <person name="Kiss H."/>
            <person name="Schmutz J."/>
            <person name="Larimer F."/>
            <person name="Land M."/>
            <person name="Kyrpides N."/>
            <person name="Ivanova N."/>
            <person name="Richardson P."/>
        </authorList>
    </citation>
    <scope>NUCLEOTIDE SEQUENCE [LARGE SCALE GENOMIC DNA]</scope>
    <source>
        <strain evidence="2">ATCC BAA-621 / DSM 15236 / T118</strain>
    </source>
</reference>
<dbReference type="EMBL" id="CP000267">
    <property type="protein sequence ID" value="ABD67998.1"/>
    <property type="molecule type" value="Genomic_DNA"/>
</dbReference>
<dbReference type="Proteomes" id="UP000008332">
    <property type="component" value="Chromosome"/>
</dbReference>
<gene>
    <name evidence="1" type="ordered locus">Rfer_0241</name>
</gene>
<keyword evidence="2" id="KW-1185">Reference proteome</keyword>
<organism evidence="1 2">
    <name type="scientific">Albidiferax ferrireducens (strain ATCC BAA-621 / DSM 15236 / T118)</name>
    <name type="common">Rhodoferax ferrireducens</name>
    <dbReference type="NCBI Taxonomy" id="338969"/>
    <lineage>
        <taxon>Bacteria</taxon>
        <taxon>Pseudomonadati</taxon>
        <taxon>Pseudomonadota</taxon>
        <taxon>Betaproteobacteria</taxon>
        <taxon>Burkholderiales</taxon>
        <taxon>Comamonadaceae</taxon>
        <taxon>Rhodoferax</taxon>
    </lineage>
</organism>
<dbReference type="OrthoDB" id="5465390at2"/>
<dbReference type="HOGENOM" id="CLU_093553_0_0_4"/>
<dbReference type="STRING" id="338969.Rfer_0241"/>
<dbReference type="AlphaFoldDB" id="Q222Q5"/>
<evidence type="ECO:0000313" key="2">
    <source>
        <dbReference type="Proteomes" id="UP000008332"/>
    </source>
</evidence>
<dbReference type="KEGG" id="rfr:Rfer_0241"/>
<sequence length="237" mass="25701">MINETESAKIGILCWETGQVPRGLQQLESLRGNSTNPASYGYPVRLHPVRGANVHTILENPDQTVLGTMIADARTMVSEGIKAITTSCGFNAIFQRELVESVGVPVFTSSLLQVPLARRICGLQSEICIITANAGALRSEHLTSVGIAGTDGLHILGLEQCAEWNRMFAEPDAEIDLDVIEQEVLGTARRALDEHPGIRAFALECTDLPPYSAAIRSQSGLPVFDFITMVNYLHSTL</sequence>